<evidence type="ECO:0008006" key="4">
    <source>
        <dbReference type="Google" id="ProtNLM"/>
    </source>
</evidence>
<sequence length="255" mass="29080">MESKLEDYDEEEVDDSHDRIFEQARNYLLYYAKDPLGFPSYTKVQGAWTFDEPISRDQLEALDAGRSRDKLWIIIFLNLVAVVFIPIGIVLLGIDQFRTSLSFLGIFIMVLGTIVGSILFHFWTGRALGFKRKTYEPGYHCCIIGRTDDRNGVIYAYGKVTRFLGEQTKFHLEKMTELSGVQKLELHVPLPFREHPLKRIVPVPDELVEDLVECLNGLGCRLFCTNDVAKSTSFDDDEEESKIAKVGFDPTTLGL</sequence>
<evidence type="ECO:0000313" key="2">
    <source>
        <dbReference type="EMBL" id="PRP87250.1"/>
    </source>
</evidence>
<keyword evidence="1" id="KW-0472">Membrane</keyword>
<accession>A0A2P6NTJ6</accession>
<reference evidence="2 3" key="1">
    <citation type="journal article" date="2018" name="Genome Biol. Evol.">
        <title>Multiple Roots of Fruiting Body Formation in Amoebozoa.</title>
        <authorList>
            <person name="Hillmann F."/>
            <person name="Forbes G."/>
            <person name="Novohradska S."/>
            <person name="Ferling I."/>
            <person name="Riege K."/>
            <person name="Groth M."/>
            <person name="Westermann M."/>
            <person name="Marz M."/>
            <person name="Spaller T."/>
            <person name="Winckler T."/>
            <person name="Schaap P."/>
            <person name="Glockner G."/>
        </authorList>
    </citation>
    <scope>NUCLEOTIDE SEQUENCE [LARGE SCALE GENOMIC DNA]</scope>
    <source>
        <strain evidence="2 3">Jena</strain>
    </source>
</reference>
<proteinExistence type="predicted"/>
<dbReference type="Proteomes" id="UP000241769">
    <property type="component" value="Unassembled WGS sequence"/>
</dbReference>
<protein>
    <recommendedName>
        <fullName evidence="4">Transmembrane protein</fullName>
    </recommendedName>
</protein>
<keyword evidence="1" id="KW-0812">Transmembrane</keyword>
<keyword evidence="3" id="KW-1185">Reference proteome</keyword>
<dbReference type="AlphaFoldDB" id="A0A2P6NTJ6"/>
<feature type="transmembrane region" description="Helical" evidence="1">
    <location>
        <begin position="100"/>
        <end position="123"/>
    </location>
</feature>
<evidence type="ECO:0000313" key="3">
    <source>
        <dbReference type="Proteomes" id="UP000241769"/>
    </source>
</evidence>
<keyword evidence="1" id="KW-1133">Transmembrane helix</keyword>
<name>A0A2P6NTJ6_9EUKA</name>
<comment type="caution">
    <text evidence="2">The sequence shown here is derived from an EMBL/GenBank/DDBJ whole genome shotgun (WGS) entry which is preliminary data.</text>
</comment>
<gene>
    <name evidence="2" type="ORF">PROFUN_01512</name>
</gene>
<evidence type="ECO:0000256" key="1">
    <source>
        <dbReference type="SAM" id="Phobius"/>
    </source>
</evidence>
<feature type="transmembrane region" description="Helical" evidence="1">
    <location>
        <begin position="71"/>
        <end position="94"/>
    </location>
</feature>
<dbReference type="EMBL" id="MDYQ01000021">
    <property type="protein sequence ID" value="PRP87250.1"/>
    <property type="molecule type" value="Genomic_DNA"/>
</dbReference>
<organism evidence="2 3">
    <name type="scientific">Planoprotostelium fungivorum</name>
    <dbReference type="NCBI Taxonomy" id="1890364"/>
    <lineage>
        <taxon>Eukaryota</taxon>
        <taxon>Amoebozoa</taxon>
        <taxon>Evosea</taxon>
        <taxon>Variosea</taxon>
        <taxon>Cavosteliida</taxon>
        <taxon>Cavosteliaceae</taxon>
        <taxon>Planoprotostelium</taxon>
    </lineage>
</organism>
<dbReference type="InParanoid" id="A0A2P6NTJ6"/>